<dbReference type="Pfam" id="PF07589">
    <property type="entry name" value="PEP-CTERM"/>
    <property type="match status" value="1"/>
</dbReference>
<dbReference type="InterPro" id="IPR013424">
    <property type="entry name" value="Ice-binding_C"/>
</dbReference>
<dbReference type="InterPro" id="IPR009003">
    <property type="entry name" value="Peptidase_S1_PA"/>
</dbReference>
<dbReference type="PROSITE" id="PS00134">
    <property type="entry name" value="TRYPSIN_HIS"/>
    <property type="match status" value="1"/>
</dbReference>
<dbReference type="PROSITE" id="PS50240">
    <property type="entry name" value="TRYPSIN_DOM"/>
    <property type="match status" value="1"/>
</dbReference>
<dbReference type="SUPFAM" id="SSF50494">
    <property type="entry name" value="Trypsin-like serine proteases"/>
    <property type="match status" value="1"/>
</dbReference>
<feature type="signal peptide" evidence="1">
    <location>
        <begin position="1"/>
        <end position="26"/>
    </location>
</feature>
<keyword evidence="4" id="KW-1185">Reference proteome</keyword>
<evidence type="ECO:0000259" key="2">
    <source>
        <dbReference type="PROSITE" id="PS50240"/>
    </source>
</evidence>
<evidence type="ECO:0000313" key="4">
    <source>
        <dbReference type="Proteomes" id="UP000288178"/>
    </source>
</evidence>
<comment type="caution">
    <text evidence="3">The sequence shown here is derived from an EMBL/GenBank/DDBJ whole genome shotgun (WGS) entry which is preliminary data.</text>
</comment>
<feature type="domain" description="Peptidase S1" evidence="2">
    <location>
        <begin position="78"/>
        <end position="354"/>
    </location>
</feature>
<dbReference type="NCBIfam" id="TIGR02595">
    <property type="entry name" value="PEP_CTERM"/>
    <property type="match status" value="1"/>
</dbReference>
<keyword evidence="1" id="KW-0732">Signal</keyword>
<dbReference type="InterPro" id="IPR018114">
    <property type="entry name" value="TRYPSIN_HIS"/>
</dbReference>
<organism evidence="3 4">
    <name type="scientific">Rubrivivax albus</name>
    <dbReference type="NCBI Taxonomy" id="2499835"/>
    <lineage>
        <taxon>Bacteria</taxon>
        <taxon>Pseudomonadati</taxon>
        <taxon>Pseudomonadota</taxon>
        <taxon>Betaproteobacteria</taxon>
        <taxon>Burkholderiales</taxon>
        <taxon>Sphaerotilaceae</taxon>
        <taxon>Rubrivivax</taxon>
    </lineage>
</organism>
<dbReference type="Pfam" id="PF00089">
    <property type="entry name" value="Trypsin"/>
    <property type="match status" value="1"/>
</dbReference>
<dbReference type="PRINTS" id="PR00722">
    <property type="entry name" value="CHYMOTRYPSIN"/>
</dbReference>
<dbReference type="InterPro" id="IPR001254">
    <property type="entry name" value="Trypsin_dom"/>
</dbReference>
<feature type="chain" id="PRO_5019319711" evidence="1">
    <location>
        <begin position="27"/>
        <end position="380"/>
    </location>
</feature>
<accession>A0A437JSS6</accession>
<dbReference type="GO" id="GO:0006508">
    <property type="term" value="P:proteolysis"/>
    <property type="evidence" value="ECO:0007669"/>
    <property type="project" value="UniProtKB-KW"/>
</dbReference>
<sequence>MSRLNRLPVALAAAVLLAGAATQAFALTPKVASGSTSGLNWTAQSLLTGAAPGGTGTGFDDLLGSFLYHPSFPGYSGVVGMLMDYGPGGAFICSGTLLPDRMSVLTAAHCVSDGAGTANPLTTTILFQPPGGMAPDQRIYTFPNPATQVTVSQYFVNPNYTGEVIDQNDIAVLRLSEMAPEWASSYGIYTGGDLTGKDFNVAGYGRIGTGDAGSVGFTGRLRQGDNMYDYAWGNAAFDGFFTDGFFGSADVEFSFVSDFDNGLAANDQAGLIAQAFGSNAFNDLGVGAREVGVAGGDSGGPNFIDGMIAAVNSYGLTFGTDFGDLGGGLNNGFGEFSGYVPTYIHADWIAAQMVPEPGTYGLMALGLLAVGGIARRRRAV</sequence>
<dbReference type="RefSeq" id="WP_128199490.1">
    <property type="nucleotide sequence ID" value="NZ_SACT01000006.1"/>
</dbReference>
<dbReference type="OrthoDB" id="8884718at2"/>
<keyword evidence="3" id="KW-0378">Hydrolase</keyword>
<evidence type="ECO:0000256" key="1">
    <source>
        <dbReference type="SAM" id="SignalP"/>
    </source>
</evidence>
<proteinExistence type="predicted"/>
<dbReference type="InterPro" id="IPR001314">
    <property type="entry name" value="Peptidase_S1A"/>
</dbReference>
<gene>
    <name evidence="3" type="ORF">ENE75_16785</name>
</gene>
<name>A0A437JSS6_9BURK</name>
<dbReference type="AlphaFoldDB" id="A0A437JSS6"/>
<dbReference type="SMART" id="SM00020">
    <property type="entry name" value="Tryp_SPc"/>
    <property type="match status" value="1"/>
</dbReference>
<reference evidence="3 4" key="1">
    <citation type="submission" date="2019-01" db="EMBL/GenBank/DDBJ databases">
        <authorList>
            <person name="Chen W.-M."/>
        </authorList>
    </citation>
    <scope>NUCLEOTIDE SEQUENCE [LARGE SCALE GENOMIC DNA]</scope>
    <source>
        <strain evidence="3 4">ICH-3</strain>
    </source>
</reference>
<evidence type="ECO:0000313" key="3">
    <source>
        <dbReference type="EMBL" id="RVT49980.1"/>
    </source>
</evidence>
<dbReference type="GO" id="GO:0004252">
    <property type="term" value="F:serine-type endopeptidase activity"/>
    <property type="evidence" value="ECO:0007669"/>
    <property type="project" value="InterPro"/>
</dbReference>
<protein>
    <submittedName>
        <fullName evidence="3">Trypsin-like serine protease</fullName>
    </submittedName>
</protein>
<dbReference type="Proteomes" id="UP000288178">
    <property type="component" value="Unassembled WGS sequence"/>
</dbReference>
<dbReference type="Gene3D" id="2.40.10.10">
    <property type="entry name" value="Trypsin-like serine proteases"/>
    <property type="match status" value="1"/>
</dbReference>
<keyword evidence="3" id="KW-0645">Protease</keyword>
<dbReference type="InterPro" id="IPR043504">
    <property type="entry name" value="Peptidase_S1_PA_chymotrypsin"/>
</dbReference>
<dbReference type="EMBL" id="SACT01000006">
    <property type="protein sequence ID" value="RVT49980.1"/>
    <property type="molecule type" value="Genomic_DNA"/>
</dbReference>